<evidence type="ECO:0000256" key="12">
    <source>
        <dbReference type="ARBA" id="ARBA00023316"/>
    </source>
</evidence>
<keyword evidence="7" id="KW-0378">Hydrolase</keyword>
<proteinExistence type="predicted"/>
<evidence type="ECO:0000256" key="11">
    <source>
        <dbReference type="ARBA" id="ARBA00023136"/>
    </source>
</evidence>
<feature type="domain" description="Penicillin-binding protein transpeptidase" evidence="14">
    <location>
        <begin position="307"/>
        <end position="647"/>
    </location>
</feature>
<dbReference type="GO" id="GO:0008658">
    <property type="term" value="F:penicillin binding"/>
    <property type="evidence" value="ECO:0007669"/>
    <property type="project" value="InterPro"/>
</dbReference>
<evidence type="ECO:0000313" key="17">
    <source>
        <dbReference type="Proteomes" id="UP000230324"/>
    </source>
</evidence>
<dbReference type="Pfam" id="PF00905">
    <property type="entry name" value="Transpeptidase"/>
    <property type="match status" value="1"/>
</dbReference>
<evidence type="ECO:0000256" key="1">
    <source>
        <dbReference type="ARBA" id="ARBA00004167"/>
    </source>
</evidence>
<dbReference type="SUPFAM" id="SSF56601">
    <property type="entry name" value="beta-lactamase/transpeptidase-like"/>
    <property type="match status" value="1"/>
</dbReference>
<keyword evidence="8" id="KW-0133">Cell shape</keyword>
<evidence type="ECO:0000256" key="5">
    <source>
        <dbReference type="ARBA" id="ARBA00022670"/>
    </source>
</evidence>
<evidence type="ECO:0000259" key="15">
    <source>
        <dbReference type="Pfam" id="PF03717"/>
    </source>
</evidence>
<dbReference type="InterPro" id="IPR050515">
    <property type="entry name" value="Beta-lactam/transpept"/>
</dbReference>
<feature type="domain" description="Penicillin-binding protein dimerisation" evidence="15">
    <location>
        <begin position="101"/>
        <end position="267"/>
    </location>
</feature>
<gene>
    <name evidence="16" type="primary">mrdA</name>
    <name evidence="16" type="ORF">COS47_00855</name>
</gene>
<evidence type="ECO:0000256" key="2">
    <source>
        <dbReference type="ARBA" id="ARBA00004236"/>
    </source>
</evidence>
<dbReference type="InterPro" id="IPR001460">
    <property type="entry name" value="PCN-bd_Tpept"/>
</dbReference>
<dbReference type="GO" id="GO:0071972">
    <property type="term" value="F:peptidoglycan L,D-transpeptidase activity"/>
    <property type="evidence" value="ECO:0007669"/>
    <property type="project" value="TreeGrafter"/>
</dbReference>
<dbReference type="InterPro" id="IPR012338">
    <property type="entry name" value="Beta-lactam/transpept-like"/>
</dbReference>
<accession>A0A2M7BYK7</accession>
<reference evidence="17" key="1">
    <citation type="submission" date="2017-09" db="EMBL/GenBank/DDBJ databases">
        <title>Depth-based differentiation of microbial function through sediment-hosted aquifers and enrichment of novel symbionts in the deep terrestrial subsurface.</title>
        <authorList>
            <person name="Probst A.J."/>
            <person name="Ladd B."/>
            <person name="Jarett J.K."/>
            <person name="Geller-Mcgrath D.E."/>
            <person name="Sieber C.M.K."/>
            <person name="Emerson J.B."/>
            <person name="Anantharaman K."/>
            <person name="Thomas B.C."/>
            <person name="Malmstrom R."/>
            <person name="Stieglmeier M."/>
            <person name="Klingl A."/>
            <person name="Woyke T."/>
            <person name="Ryan C.M."/>
            <person name="Banfield J.F."/>
        </authorList>
    </citation>
    <scope>NUCLEOTIDE SEQUENCE [LARGE SCALE GENOMIC DNA]</scope>
</reference>
<comment type="caution">
    <text evidence="16">The sequence shown here is derived from an EMBL/GenBank/DDBJ whole genome shotgun (WGS) entry which is preliminary data.</text>
</comment>
<dbReference type="SUPFAM" id="SSF56519">
    <property type="entry name" value="Penicillin binding protein dimerisation domain"/>
    <property type="match status" value="1"/>
</dbReference>
<dbReference type="Pfam" id="PF03717">
    <property type="entry name" value="PBP_dimer"/>
    <property type="match status" value="1"/>
</dbReference>
<name>A0A2M7BYK7_9BACT</name>
<evidence type="ECO:0000256" key="7">
    <source>
        <dbReference type="ARBA" id="ARBA00022801"/>
    </source>
</evidence>
<dbReference type="GO" id="GO:0009002">
    <property type="term" value="F:serine-type D-Ala-D-Ala carboxypeptidase activity"/>
    <property type="evidence" value="ECO:0007669"/>
    <property type="project" value="InterPro"/>
</dbReference>
<dbReference type="InterPro" id="IPR005311">
    <property type="entry name" value="PBP_dimer"/>
</dbReference>
<dbReference type="AlphaFoldDB" id="A0A2M7BYK7"/>
<dbReference type="Gene3D" id="3.90.1310.10">
    <property type="entry name" value="Penicillin-binding protein 2a (Domain 2)"/>
    <property type="match status" value="1"/>
</dbReference>
<dbReference type="Gene3D" id="3.40.710.10">
    <property type="entry name" value="DD-peptidase/beta-lactamase superfamily"/>
    <property type="match status" value="1"/>
</dbReference>
<organism evidence="16 17">
    <name type="scientific">Candidatus Nealsonbacteria bacterium CG03_land_8_20_14_0_80_36_12</name>
    <dbReference type="NCBI Taxonomy" id="1974701"/>
    <lineage>
        <taxon>Bacteria</taxon>
        <taxon>Candidatus Nealsoniibacteriota</taxon>
    </lineage>
</organism>
<dbReference type="GO" id="GO:0009252">
    <property type="term" value="P:peptidoglycan biosynthetic process"/>
    <property type="evidence" value="ECO:0007669"/>
    <property type="project" value="UniProtKB-KW"/>
</dbReference>
<dbReference type="PANTHER" id="PTHR30627:SF2">
    <property type="entry name" value="PEPTIDOGLYCAN D,D-TRANSPEPTIDASE MRDA"/>
    <property type="match status" value="1"/>
</dbReference>
<dbReference type="EMBL" id="PEUV01000017">
    <property type="protein sequence ID" value="PIV12761.1"/>
    <property type="molecule type" value="Genomic_DNA"/>
</dbReference>
<dbReference type="GO" id="GO:0005886">
    <property type="term" value="C:plasma membrane"/>
    <property type="evidence" value="ECO:0007669"/>
    <property type="project" value="UniProtKB-SubCell"/>
</dbReference>
<dbReference type="GO" id="GO:0071555">
    <property type="term" value="P:cell wall organization"/>
    <property type="evidence" value="ECO:0007669"/>
    <property type="project" value="UniProtKB-KW"/>
</dbReference>
<keyword evidence="10 13" id="KW-1133">Transmembrane helix</keyword>
<evidence type="ECO:0000256" key="4">
    <source>
        <dbReference type="ARBA" id="ARBA00022519"/>
    </source>
</evidence>
<dbReference type="GO" id="GO:0006508">
    <property type="term" value="P:proteolysis"/>
    <property type="evidence" value="ECO:0007669"/>
    <property type="project" value="UniProtKB-KW"/>
</dbReference>
<keyword evidence="5" id="KW-0645">Protease</keyword>
<comment type="subcellular location">
    <subcellularLocation>
        <location evidence="2">Cell membrane</location>
    </subcellularLocation>
    <subcellularLocation>
        <location evidence="1">Membrane</location>
        <topology evidence="1">Single-pass membrane protein</topology>
    </subcellularLocation>
</comment>
<dbReference type="GO" id="GO:0008360">
    <property type="term" value="P:regulation of cell shape"/>
    <property type="evidence" value="ECO:0007669"/>
    <property type="project" value="UniProtKB-KW"/>
</dbReference>
<keyword evidence="3" id="KW-1003">Cell membrane</keyword>
<feature type="transmembrane region" description="Helical" evidence="13">
    <location>
        <begin position="56"/>
        <end position="73"/>
    </location>
</feature>
<evidence type="ECO:0000256" key="3">
    <source>
        <dbReference type="ARBA" id="ARBA00022475"/>
    </source>
</evidence>
<dbReference type="PANTHER" id="PTHR30627">
    <property type="entry name" value="PEPTIDOGLYCAN D,D-TRANSPEPTIDASE"/>
    <property type="match status" value="1"/>
</dbReference>
<dbReference type="NCBIfam" id="TIGR03423">
    <property type="entry name" value="pbp2_mrdA"/>
    <property type="match status" value="1"/>
</dbReference>
<evidence type="ECO:0000256" key="9">
    <source>
        <dbReference type="ARBA" id="ARBA00022984"/>
    </source>
</evidence>
<keyword evidence="6 13" id="KW-0812">Transmembrane</keyword>
<keyword evidence="12" id="KW-0961">Cell wall biogenesis/degradation</keyword>
<keyword evidence="4" id="KW-0997">Cell inner membrane</keyword>
<evidence type="ECO:0000256" key="8">
    <source>
        <dbReference type="ARBA" id="ARBA00022960"/>
    </source>
</evidence>
<protein>
    <submittedName>
        <fullName evidence="16">Penicillin-binding protein 2</fullName>
    </submittedName>
</protein>
<dbReference type="InterPro" id="IPR036138">
    <property type="entry name" value="PBP_dimer_sf"/>
</dbReference>
<dbReference type="Proteomes" id="UP000230324">
    <property type="component" value="Unassembled WGS sequence"/>
</dbReference>
<dbReference type="InterPro" id="IPR017790">
    <property type="entry name" value="Penicillin-binding_protein_2"/>
</dbReference>
<sequence>MFVFQTSKEPKEFRDRKIKTFWREIEPQEILLDSLAQKKDIRISEKKMEVPLSQKMLKVLFAVFFISIFFLLAKSFQLQILERNQFLAQAQENKFIIASLGAERGVIYDRNLNQLLFNRPAYNLICQKSQLPKEEREKEGVLKQLSQILEEDLESLKIKISETQDAEVLISQNLSHQTLIVLETKIKEWPGFQVRQNSKRDYQAQAFSHLLGYTGKITAPELKEDLNYSIFDWTGKQGLEKSYEKILRKNPGKLRIERDALGKEISKEIVALPESGKSLVLWLDSDLQIRLSEVLERKLKELGVEKGAAVVLEPDSGGVLALVSLPDFNNNLFNTGSDPEALQYLLEDPLSLNPLFNRAISGQYLMGSTIKPLIASAALEEKIISPQTNINCQGEIVIENPWYDPDHPELGQEAWVYHDWTVHGWTDLRKAIAQSCNIYFYTVGGGYGEQEGLGPSRIKDYLQLFGWGERTGIDLPEETSGFIPDPAWKERVKEEKWWDGDTYHLSIGQGDILATPLQIAAAFSAIANGGKLYQPQVVKEILDSEKNPVQEITPKILRENFVDEKNLQIVREGMREAVTYGSSVSLNDLPVKAAAKTGTAQTSQIDYYHHWVTVFAPYENPQIVLTIVIESVKGVQFAALPVAKEVLNWYFSQSR</sequence>
<evidence type="ECO:0000256" key="13">
    <source>
        <dbReference type="SAM" id="Phobius"/>
    </source>
</evidence>
<keyword evidence="11 13" id="KW-0472">Membrane</keyword>
<evidence type="ECO:0000256" key="10">
    <source>
        <dbReference type="ARBA" id="ARBA00022989"/>
    </source>
</evidence>
<evidence type="ECO:0000259" key="14">
    <source>
        <dbReference type="Pfam" id="PF00905"/>
    </source>
</evidence>
<evidence type="ECO:0000313" key="16">
    <source>
        <dbReference type="EMBL" id="PIV12761.1"/>
    </source>
</evidence>
<evidence type="ECO:0000256" key="6">
    <source>
        <dbReference type="ARBA" id="ARBA00022692"/>
    </source>
</evidence>
<keyword evidence="9" id="KW-0573">Peptidoglycan synthesis</keyword>